<sequence>MPDIDLSRLSLEQKAALLSGQDFWSTRSVADAGLPSVVLTDGPHGVRRQVGEFDHMGIYESLPSTCFPPAVAVGSSWDPEVARRVGAAVGREARALGVQVALGPGVNIKRSPLCGRNFEYYSEDPLLSGHLGAAHVRGQQEQGVGASLKHFAVNNQETDRMRVSADVDERTLREIYLPAFEHIVTEAGPATVMAAYNKVNGVHAAQNRWLLTEVLREEWGFTGAVVSDWGAVHDPVASLLAGLDLEMPGPSPDNTRRIVDAVRAGELDESVVDTAVRRLLALTGLVAGRSDEGDAAQGADGGEGGDAADGFDVDAHHRLARELAAECAVLLKNDDAVLPLAPAQRIAVIGEFAATPRYQAGGSSHLDPTRLDNALDAIRESAAGRGGSVEFAPGFTLDGSGDAVALREAAVAVARASDVAVVFAGLAESEESEGFDREHLRLPAAQIELIRAVAAAAARTVVVLSNGGIVSLEGWHDEADAILEGFLLGQGGGGAVADLLFGAADPSGRLAETIPLRLEDNPSFVNFPGEQGHVRHGEGVMVGYRWYTTTGAPVRHPFGHGLSYTTFEVGGLSVETTGDDSVRAAVTVTNTGARAGKYVVQVYVATQAGPVRRPARELRAFTKVRLEPGESRTVAFDLGRRAFAYYDVQGAGWTVAPGDYLVQIGENAEQVIAETSVSLAGDAVGQELTLESTLGEWIAHPVVGATLLQELTAALPDDQGSRMGDRPELLQAVRDVPMKRVTGLAGDALDATLERLMERTRAVGRP</sequence>
<dbReference type="PANTHER" id="PTHR42715:SF10">
    <property type="entry name" value="BETA-GLUCOSIDASE"/>
    <property type="match status" value="1"/>
</dbReference>
<dbReference type="PRINTS" id="PR00133">
    <property type="entry name" value="GLHYDRLASE3"/>
</dbReference>
<dbReference type="InterPro" id="IPR002772">
    <property type="entry name" value="Glyco_hydro_3_C"/>
</dbReference>
<keyword evidence="2 4" id="KW-0378">Hydrolase</keyword>
<dbReference type="InterPro" id="IPR017853">
    <property type="entry name" value="GH"/>
</dbReference>
<dbReference type="Pfam" id="PF01915">
    <property type="entry name" value="Glyco_hydro_3_C"/>
    <property type="match status" value="1"/>
</dbReference>
<dbReference type="Gene3D" id="3.40.50.1700">
    <property type="entry name" value="Glycoside hydrolase family 3 C-terminal domain"/>
    <property type="match status" value="1"/>
</dbReference>
<dbReference type="InterPro" id="IPR050288">
    <property type="entry name" value="Cellulose_deg_GH3"/>
</dbReference>
<dbReference type="InterPro" id="IPR036962">
    <property type="entry name" value="Glyco_hydro_3_N_sf"/>
</dbReference>
<dbReference type="Pfam" id="PF14310">
    <property type="entry name" value="Fn3-like"/>
    <property type="match status" value="1"/>
</dbReference>
<dbReference type="PANTHER" id="PTHR42715">
    <property type="entry name" value="BETA-GLUCOSIDASE"/>
    <property type="match status" value="1"/>
</dbReference>
<organism evidence="4 5">
    <name type="scientific">Streptomyces griseiscabiei</name>
    <dbReference type="NCBI Taxonomy" id="2993540"/>
    <lineage>
        <taxon>Bacteria</taxon>
        <taxon>Bacillati</taxon>
        <taxon>Actinomycetota</taxon>
        <taxon>Actinomycetes</taxon>
        <taxon>Kitasatosporales</taxon>
        <taxon>Streptomycetaceae</taxon>
        <taxon>Streptomyces</taxon>
    </lineage>
</organism>
<comment type="caution">
    <text evidence="4">The sequence shown here is derived from an EMBL/GenBank/DDBJ whole genome shotgun (WGS) entry which is preliminary data.</text>
</comment>
<dbReference type="RefSeq" id="WP_086757224.1">
    <property type="nucleotide sequence ID" value="NZ_JAGJBZ010000002.1"/>
</dbReference>
<dbReference type="Gene3D" id="2.60.40.10">
    <property type="entry name" value="Immunoglobulins"/>
    <property type="match status" value="1"/>
</dbReference>
<dbReference type="SUPFAM" id="SSF52279">
    <property type="entry name" value="Beta-D-glucan exohydrolase, C-terminal domain"/>
    <property type="match status" value="1"/>
</dbReference>
<dbReference type="Proteomes" id="UP001271723">
    <property type="component" value="Unassembled WGS sequence"/>
</dbReference>
<dbReference type="InterPro" id="IPR013783">
    <property type="entry name" value="Ig-like_fold"/>
</dbReference>
<feature type="domain" description="Fibronectin type III-like" evidence="3">
    <location>
        <begin position="598"/>
        <end position="668"/>
    </location>
</feature>
<reference evidence="4 5" key="1">
    <citation type="journal article" date="2023" name="Microb. Genom.">
        <title>Mesoterricola silvestris gen. nov., sp. nov., Mesoterricola sediminis sp. nov., Geothrix oryzae sp. nov., Geothrix edaphica sp. nov., Geothrix rubra sp. nov., and Geothrix limicola sp. nov., six novel members of Acidobacteriota isolated from soils.</title>
        <authorList>
            <person name="Weisberg A.J."/>
            <person name="Pearce E."/>
            <person name="Kramer C.G."/>
            <person name="Chang J.H."/>
            <person name="Clarke C.R."/>
        </authorList>
    </citation>
    <scope>NUCLEOTIDE SEQUENCE [LARGE SCALE GENOMIC DNA]</scope>
    <source>
        <strain evidence="4 5">NRRL_B-2795</strain>
    </source>
</reference>
<proteinExistence type="inferred from homology"/>
<evidence type="ECO:0000256" key="1">
    <source>
        <dbReference type="ARBA" id="ARBA00005336"/>
    </source>
</evidence>
<dbReference type="InterPro" id="IPR001764">
    <property type="entry name" value="Glyco_hydro_3_N"/>
</dbReference>
<evidence type="ECO:0000313" key="4">
    <source>
        <dbReference type="EMBL" id="MDX2910586.1"/>
    </source>
</evidence>
<protein>
    <submittedName>
        <fullName evidence="4">Glycoside hydrolase family 3 C-terminal domain-containing protein</fullName>
    </submittedName>
</protein>
<dbReference type="Gene3D" id="3.20.20.300">
    <property type="entry name" value="Glycoside hydrolase, family 3, N-terminal domain"/>
    <property type="match status" value="1"/>
</dbReference>
<dbReference type="GO" id="GO:0016787">
    <property type="term" value="F:hydrolase activity"/>
    <property type="evidence" value="ECO:0007669"/>
    <property type="project" value="UniProtKB-KW"/>
</dbReference>
<evidence type="ECO:0000256" key="2">
    <source>
        <dbReference type="ARBA" id="ARBA00022801"/>
    </source>
</evidence>
<dbReference type="EMBL" id="JARAVY010000006">
    <property type="protein sequence ID" value="MDX2910586.1"/>
    <property type="molecule type" value="Genomic_DNA"/>
</dbReference>
<dbReference type="Pfam" id="PF00933">
    <property type="entry name" value="Glyco_hydro_3"/>
    <property type="match status" value="1"/>
</dbReference>
<evidence type="ECO:0000313" key="5">
    <source>
        <dbReference type="Proteomes" id="UP001271723"/>
    </source>
</evidence>
<evidence type="ECO:0000259" key="3">
    <source>
        <dbReference type="SMART" id="SM01217"/>
    </source>
</evidence>
<name>A0ABU4L4D4_9ACTN</name>
<dbReference type="InterPro" id="IPR036881">
    <property type="entry name" value="Glyco_hydro_3_C_sf"/>
</dbReference>
<comment type="similarity">
    <text evidence="1">Belongs to the glycosyl hydrolase 3 family.</text>
</comment>
<dbReference type="InterPro" id="IPR026891">
    <property type="entry name" value="Fn3-like"/>
</dbReference>
<accession>A0ABU4L4D4</accession>
<gene>
    <name evidence="4" type="ORF">PV517_18010</name>
</gene>
<dbReference type="SMART" id="SM01217">
    <property type="entry name" value="Fn3_like"/>
    <property type="match status" value="1"/>
</dbReference>
<keyword evidence="5" id="KW-1185">Reference proteome</keyword>
<dbReference type="SUPFAM" id="SSF51445">
    <property type="entry name" value="(Trans)glycosidases"/>
    <property type="match status" value="1"/>
</dbReference>